<proteinExistence type="predicted"/>
<name>A0ABY7GIW3_9GAMM</name>
<evidence type="ECO:0000313" key="2">
    <source>
        <dbReference type="Proteomes" id="UP001162780"/>
    </source>
</evidence>
<sequence>MVAIPPKTINQKIKAREALSFADIIYCYPQIRNNKAEQRRLIAQMTREYLAGELRAKDDGSEFQHWVKVKRDIEFENEEQARLAGFDTVSPHPWRYEQKQYKDKVVVKAGIDAVLSSEQHIRLSIAGRFEVIQSPYLPNFTVSPADYAAYLGNHDVGSILLNEWLDRTLTGKAAPATQDEKKKYIAPIISVEQDAPNTDKEIKFNRLLDEYLFELWCDCGKPEKPSKFKKHINTLKNHQKNSLIGNCYGSGNKGEDQWTFEFVKNGIVKSVPSGTLGNKVREFKKRVNPQK</sequence>
<gene>
    <name evidence="1" type="ORF">NM686_016085</name>
</gene>
<dbReference type="Proteomes" id="UP001162780">
    <property type="component" value="Chromosome"/>
</dbReference>
<accession>A0ABY7GIW3</accession>
<organism evidence="1 2">
    <name type="scientific">Methylomonas rapida</name>
    <dbReference type="NCBI Taxonomy" id="2963939"/>
    <lineage>
        <taxon>Bacteria</taxon>
        <taxon>Pseudomonadati</taxon>
        <taxon>Pseudomonadota</taxon>
        <taxon>Gammaproteobacteria</taxon>
        <taxon>Methylococcales</taxon>
        <taxon>Methylococcaceae</taxon>
        <taxon>Methylomonas</taxon>
    </lineage>
</organism>
<dbReference type="EMBL" id="CP113517">
    <property type="protein sequence ID" value="WAR43878.1"/>
    <property type="molecule type" value="Genomic_DNA"/>
</dbReference>
<dbReference type="RefSeq" id="WP_255188863.1">
    <property type="nucleotide sequence ID" value="NZ_CP113517.1"/>
</dbReference>
<keyword evidence="2" id="KW-1185">Reference proteome</keyword>
<protein>
    <submittedName>
        <fullName evidence="1">Uncharacterized protein</fullName>
    </submittedName>
</protein>
<evidence type="ECO:0000313" key="1">
    <source>
        <dbReference type="EMBL" id="WAR43878.1"/>
    </source>
</evidence>
<reference evidence="1" key="1">
    <citation type="submission" date="2022-11" db="EMBL/GenBank/DDBJ databases">
        <title>Methylomonas rapida sp. nov., Carotenoid-Producing Obligate Methanotrophs with High Growth Characteristics and Biotechnological Potential.</title>
        <authorList>
            <person name="Tikhonova E.N."/>
            <person name="Suleimanov R.Z."/>
            <person name="Miroshnikov K."/>
            <person name="Oshkin I.Y."/>
            <person name="Belova S.E."/>
            <person name="Danilova O.V."/>
            <person name="Ashikhmin A."/>
            <person name="Konopkin A."/>
            <person name="But S.Y."/>
            <person name="Khmelenina V.N."/>
            <person name="Kuznetsov N."/>
            <person name="Pimenov N.V."/>
            <person name="Dedysh S.N."/>
        </authorList>
    </citation>
    <scope>NUCLEOTIDE SEQUENCE</scope>
    <source>
        <strain evidence="1">MP1</strain>
    </source>
</reference>